<gene>
    <name evidence="1" type="ORF">DIZ78_08180</name>
</gene>
<organism evidence="1 2">
    <name type="scientific">endosymbiont of Escarpia spicata</name>
    <dbReference type="NCBI Taxonomy" id="2200908"/>
    <lineage>
        <taxon>Bacteria</taxon>
        <taxon>Pseudomonadati</taxon>
        <taxon>Pseudomonadota</taxon>
        <taxon>Gammaproteobacteria</taxon>
        <taxon>sulfur-oxidizing symbionts</taxon>
    </lineage>
</organism>
<name>A0A370DNH0_9GAMM</name>
<reference evidence="1 2" key="1">
    <citation type="journal article" date="2018" name="ISME J.">
        <title>Endosymbiont genomes yield clues of tubeworm success.</title>
        <authorList>
            <person name="Li Y."/>
            <person name="Liles M.R."/>
            <person name="Halanych K.M."/>
        </authorList>
    </citation>
    <scope>NUCLEOTIDE SEQUENCE [LARGE SCALE GENOMIC DNA]</scope>
    <source>
        <strain evidence="1">A1462</strain>
    </source>
</reference>
<evidence type="ECO:0000313" key="1">
    <source>
        <dbReference type="EMBL" id="RDH86455.1"/>
    </source>
</evidence>
<keyword evidence="2" id="KW-1185">Reference proteome</keyword>
<sequence>MSDMEKTFLQPPFVGESRLLLVDGLVTLFDQVNERNESCWVSIEAPSGWGKTRVAQEFYARLAARQEQYYWPATILEASDVDSLNVSARRKRVFPNPQYFKRPPGSLPNFMW</sequence>
<protein>
    <recommendedName>
        <fullName evidence="3">Orc1-like AAA ATPase domain-containing protein</fullName>
    </recommendedName>
</protein>
<dbReference type="EMBL" id="QFXE01000009">
    <property type="protein sequence ID" value="RDH86455.1"/>
    <property type="molecule type" value="Genomic_DNA"/>
</dbReference>
<dbReference type="Proteomes" id="UP000254771">
    <property type="component" value="Unassembled WGS sequence"/>
</dbReference>
<dbReference type="AlphaFoldDB" id="A0A370DNH0"/>
<proteinExistence type="predicted"/>
<evidence type="ECO:0000313" key="2">
    <source>
        <dbReference type="Proteomes" id="UP000254771"/>
    </source>
</evidence>
<comment type="caution">
    <text evidence="1">The sequence shown here is derived from an EMBL/GenBank/DDBJ whole genome shotgun (WGS) entry which is preliminary data.</text>
</comment>
<evidence type="ECO:0008006" key="3">
    <source>
        <dbReference type="Google" id="ProtNLM"/>
    </source>
</evidence>
<accession>A0A370DNH0</accession>